<keyword evidence="3" id="KW-1185">Reference proteome</keyword>
<dbReference type="GeneID" id="92516303"/>
<feature type="region of interest" description="Disordered" evidence="1">
    <location>
        <begin position="249"/>
        <end position="268"/>
    </location>
</feature>
<dbReference type="EMBL" id="JAFEUZ010000020">
    <property type="protein sequence ID" value="KAG5479942.1"/>
    <property type="molecule type" value="Genomic_DNA"/>
</dbReference>
<dbReference type="KEGG" id="lmat:92516303"/>
<comment type="caution">
    <text evidence="2">The sequence shown here is derived from an EMBL/GenBank/DDBJ whole genome shotgun (WGS) entry which is preliminary data.</text>
</comment>
<protein>
    <submittedName>
        <fullName evidence="2">Uncharacterized protein</fullName>
    </submittedName>
</protein>
<accession>A0A836H5K6</accession>
<sequence length="867" mass="92304">MSAPSSSYREYRQALIELYEKYDPAKVSRVDGLLHQFAGHEEALVKAVERKFCEGADPTAALASASHVAASPQPPVTREDTDFVGPPLDAPPTAATPASKYDAAPFSTAGQPPAVPPDPNGANSSEAACRGNSGTRPLRSHETHAPLQASRNFHEPTESQGLEEPYLHTLAKKQEEQSAEAAEDSAVEAAMPATPPHGKTNLRGDHEAHTSDSAGYEESEARTLRMSHSSAPGRAPQAERQRQRYLGREEGAAEETMPKCGPESAPRIVNTETTSPFVAAEPREGTKTAAAKDADVLQANYRSAPLVLQAAPQEAEKAAKSSMEGVAAPASVAAAPTNQADGAVRAEEEADAPQCEGVEAASTPAASRRVEAAAVLARITRHEGSAVDAAAVSASAVLLSSGDSRPASSPPAKGAAVTSLTSSIPAPVAMARPLPVVSARKPERGTRVSRACRVALPVCRGVVAPSLILAEDEIDAALNSAIRRTALFDVTFYDFFRVLGSSYHHGHERVSRLVADTLFGALFPELSPAKVRWETAGASRAGEEEAGVSDEEMRECIVRATARQLRSSATVSDVRAAQSAQSLVRCMADFVTTCRMAVLQLQRQSCPLFVGFWVHCSVLPRAVPHWKRRWAMTSSEGDAVSVCHIGSLRPELRIPFWSVARCYREMHAAHAPPAYTRNGLAFQLTTGAPPLLVVVCPESGDVTAELLSAFRSWSGSQSPAPKRAVNGLVASSSTVASHAEMVALEGATQLSANGTRVWVLERTTLTYEAQRWSVEELSICMVSDRTRELHTCAVAGVESVIAEVELPVTPPVRSTHGFVLCFGKGSAPLMAFTEQRQERTRLLDRLYRSRVLTQIAAGEEGIRGGGI</sequence>
<dbReference type="OrthoDB" id="277199at2759"/>
<feature type="compositionally biased region" description="Acidic residues" evidence="1">
    <location>
        <begin position="177"/>
        <end position="186"/>
    </location>
</feature>
<dbReference type="RefSeq" id="XP_067179105.1">
    <property type="nucleotide sequence ID" value="XM_067323791.1"/>
</dbReference>
<dbReference type="AlphaFoldDB" id="A0A836H5K6"/>
<reference evidence="3" key="2">
    <citation type="journal article" date="2021" name="Sci. Data">
        <title>Chromosome-scale genome sequencing, assembly and annotation of six genomes from subfamily Leishmaniinae.</title>
        <authorList>
            <person name="Almutairi H."/>
            <person name="Urbaniak M.D."/>
            <person name="Bates M.D."/>
            <person name="Jariyapan N."/>
            <person name="Kwakye-Nuako G."/>
            <person name="Thomaz Soccol V."/>
            <person name="Al-Salem W.S."/>
            <person name="Dillon R.J."/>
            <person name="Bates P.A."/>
            <person name="Gatherer D."/>
        </authorList>
    </citation>
    <scope>NUCLEOTIDE SEQUENCE [LARGE SCALE GENOMIC DNA]</scope>
</reference>
<evidence type="ECO:0000313" key="3">
    <source>
        <dbReference type="Proteomes" id="UP000673552"/>
    </source>
</evidence>
<reference evidence="3" key="1">
    <citation type="journal article" date="2021" name="Microbiol. Resour. Announc.">
        <title>LGAAP: Leishmaniinae Genome Assembly and Annotation Pipeline.</title>
        <authorList>
            <person name="Almutairi H."/>
            <person name="Urbaniak M.D."/>
            <person name="Bates M.D."/>
            <person name="Jariyapan N."/>
            <person name="Kwakye-Nuako G."/>
            <person name="Thomaz-Soccol V."/>
            <person name="Al-Salem W.S."/>
            <person name="Dillon R.J."/>
            <person name="Bates P.A."/>
            <person name="Gatherer D."/>
        </authorList>
    </citation>
    <scope>NUCLEOTIDE SEQUENCE [LARGE SCALE GENOMIC DNA]</scope>
</reference>
<dbReference type="Proteomes" id="UP000673552">
    <property type="component" value="Unassembled WGS sequence"/>
</dbReference>
<proteinExistence type="predicted"/>
<evidence type="ECO:0000256" key="1">
    <source>
        <dbReference type="SAM" id="MobiDB-lite"/>
    </source>
</evidence>
<evidence type="ECO:0000313" key="2">
    <source>
        <dbReference type="EMBL" id="KAG5479942.1"/>
    </source>
</evidence>
<organism evidence="2 3">
    <name type="scientific">Leishmania martiniquensis</name>
    <dbReference type="NCBI Taxonomy" id="1580590"/>
    <lineage>
        <taxon>Eukaryota</taxon>
        <taxon>Discoba</taxon>
        <taxon>Euglenozoa</taxon>
        <taxon>Kinetoplastea</taxon>
        <taxon>Metakinetoplastina</taxon>
        <taxon>Trypanosomatida</taxon>
        <taxon>Trypanosomatidae</taxon>
        <taxon>Leishmaniinae</taxon>
        <taxon>Leishmania</taxon>
    </lineage>
</organism>
<feature type="region of interest" description="Disordered" evidence="1">
    <location>
        <begin position="64"/>
        <end position="160"/>
    </location>
</feature>
<feature type="region of interest" description="Disordered" evidence="1">
    <location>
        <begin position="172"/>
        <end position="244"/>
    </location>
</feature>
<gene>
    <name evidence="2" type="ORF">LSCM1_06360</name>
</gene>
<name>A0A836H5K6_9TRYP</name>